<dbReference type="EMBL" id="HE978314">
    <property type="protein sequence ID" value="CCK68390.1"/>
    <property type="molecule type" value="Genomic_DNA"/>
</dbReference>
<dbReference type="GeneID" id="34524025"/>
<gene>
    <name evidence="2" type="primary">KNAG0A07370</name>
    <name evidence="2" type="ordered locus">KNAG_0A07370</name>
</gene>
<dbReference type="HOGENOM" id="CLU_039753_0_0_1"/>
<dbReference type="AlphaFoldDB" id="J7R0P8"/>
<feature type="compositionally biased region" description="Polar residues" evidence="1">
    <location>
        <begin position="389"/>
        <end position="398"/>
    </location>
</feature>
<feature type="region of interest" description="Disordered" evidence="1">
    <location>
        <begin position="386"/>
        <end position="427"/>
    </location>
</feature>
<reference evidence="2 3" key="1">
    <citation type="journal article" date="2011" name="Proc. Natl. Acad. Sci. U.S.A.">
        <title>Evolutionary erosion of yeast sex chromosomes by mating-type switching accidents.</title>
        <authorList>
            <person name="Gordon J.L."/>
            <person name="Armisen D."/>
            <person name="Proux-Wera E."/>
            <person name="Oheigeartaigh S.S."/>
            <person name="Byrne K.P."/>
            <person name="Wolfe K.H."/>
        </authorList>
    </citation>
    <scope>NUCLEOTIDE SEQUENCE [LARGE SCALE GENOMIC DNA]</scope>
    <source>
        <strain evidence="3">ATCC MYA-139 / BCRC 22969 / CBS 8797 / CCRC 22969 / KCTC 17520 / NBRC 10181 / NCYC 3082</strain>
    </source>
</reference>
<proteinExistence type="predicted"/>
<dbReference type="eggNOG" id="ENOG502RNI7">
    <property type="taxonomic scope" value="Eukaryota"/>
</dbReference>
<evidence type="ECO:0000313" key="3">
    <source>
        <dbReference type="Proteomes" id="UP000006310"/>
    </source>
</evidence>
<feature type="compositionally biased region" description="Low complexity" evidence="1">
    <location>
        <begin position="409"/>
        <end position="422"/>
    </location>
</feature>
<dbReference type="KEGG" id="kng:KNAG_0A07370"/>
<name>J7R0P8_HUIN7</name>
<dbReference type="Proteomes" id="UP000006310">
    <property type="component" value="Chromosome 1"/>
</dbReference>
<dbReference type="OrthoDB" id="4021219at2759"/>
<reference evidence="3" key="2">
    <citation type="submission" date="2012-08" db="EMBL/GenBank/DDBJ databases">
        <title>Genome sequence of Kazachstania naganishii.</title>
        <authorList>
            <person name="Gordon J.L."/>
            <person name="Armisen D."/>
            <person name="Proux-Wera E."/>
            <person name="OhEigeartaigh S.S."/>
            <person name="Byrne K.P."/>
            <person name="Wolfe K.H."/>
        </authorList>
    </citation>
    <scope>NUCLEOTIDE SEQUENCE [LARGE SCALE GENOMIC DNA]</scope>
    <source>
        <strain evidence="3">ATCC MYA-139 / BCRC 22969 / CBS 8797 / CCRC 22969 / KCTC 17520 / NBRC 10181 / NCYC 3082</strain>
    </source>
</reference>
<protein>
    <submittedName>
        <fullName evidence="2">Uncharacterized protein</fullName>
    </submittedName>
</protein>
<dbReference type="OMA" id="AKYECLA"/>
<keyword evidence="3" id="KW-1185">Reference proteome</keyword>
<accession>J7R0P8</accession>
<evidence type="ECO:0000313" key="2">
    <source>
        <dbReference type="EMBL" id="CCK68390.1"/>
    </source>
</evidence>
<dbReference type="RefSeq" id="XP_022462636.1">
    <property type="nucleotide sequence ID" value="XM_022611203.1"/>
</dbReference>
<sequence length="534" mass="60302">MPHKFEDKVISLFNYSSSSSDVNTQSIANFINKEITKSSGSQKNFDIVTFYYCRDAVTILSDLVKLETIFRSSRDVKVLNDAIDEKFLSGDEFGTDEIRNIKTLAFSVASVQDLISNPNYKQCKYKNVALKCIIKCNKLLLGLHTFKNKLDQLRSVIQRNMRGELLITDSMTLLLQLWFHLLKTIRILNVHVVCTFIKAKCLLINFELTLLLDYVTYHFGSDANVNGECFGKVQVNLQKTIKSFNSFISNLISSLETAEGEGDDKLFGESLDAFLDIEVMYNQLNFDWLISTEQSSKTKDLARSDSPNKQLNLPEQINELSLDDEVSEIHKICENIDEITDLLPGSETYKNASSNVSQERGASITKQLPSLLHAFNNLKELENDVRPTRVSTHQSPSAYETEHKARTQSMSSSVSASSTLFSRDTTSERDHSEYMFSSFMPSMLISSSSPGASAHSTSPENSMTNSLMSSQILKNDFKKLLEMQQLQQQELFNKTIPTKESFAFGSKIPLPTAHGFHNTLLNNIYGISDCNRRR</sequence>
<organism evidence="2 3">
    <name type="scientific">Huiozyma naganishii (strain ATCC MYA-139 / BCRC 22969 / CBS 8797 / KCTC 17520 / NBRC 10181 / NCYC 3082 / Yp74L-3)</name>
    <name type="common">Yeast</name>
    <name type="synonym">Kazachstania naganishii</name>
    <dbReference type="NCBI Taxonomy" id="1071383"/>
    <lineage>
        <taxon>Eukaryota</taxon>
        <taxon>Fungi</taxon>
        <taxon>Dikarya</taxon>
        <taxon>Ascomycota</taxon>
        <taxon>Saccharomycotina</taxon>
        <taxon>Saccharomycetes</taxon>
        <taxon>Saccharomycetales</taxon>
        <taxon>Saccharomycetaceae</taxon>
        <taxon>Huiozyma</taxon>
    </lineage>
</organism>
<evidence type="ECO:0000256" key="1">
    <source>
        <dbReference type="SAM" id="MobiDB-lite"/>
    </source>
</evidence>